<evidence type="ECO:0000313" key="2">
    <source>
        <dbReference type="EMBL" id="RIA89091.1"/>
    </source>
</evidence>
<name>A0A397T1Q2_9GLOM</name>
<sequence length="369" mass="43409">MYKDLNNEDVMHVENKLSELERQASETIHNIVSVSQTKDKIVLIRKDLEDLRKFLFIMNYRNGHRWSQFTSERFDSATRLEVKNFMKQYNLQRPEEVWLQNIREILDTPHSEVKDNQKIFSIDRYDYKHRMMECFLVIWQAGENDEFIITNNGFGIFEGITGIVVPFQFVYHSFYVISPKLVLVLCFGAFRQEVGTDRLYEHFGGKRSMFENVPHPAAITNYVGPVNTSCRESNNEEFNGNDIYDLHSHLFNKNLNSMGLKTQWNDTFTFPFVKINSATVNLVNFFLLNEVNPDLILTFLSRPYLYKTIVKYHKVKNVGVKHDFSNLKKNLFMALNRTHKDDLHLRKNIPAGHQTCNWNVRETNSGSKL</sequence>
<dbReference type="EMBL" id="QKYT01000233">
    <property type="protein sequence ID" value="RIA89091.1"/>
    <property type="molecule type" value="Genomic_DNA"/>
</dbReference>
<accession>A0A397T1Q2</accession>
<dbReference type="InterPro" id="IPR025332">
    <property type="entry name" value="DUF4238"/>
</dbReference>
<comment type="caution">
    <text evidence="2">The sequence shown here is derived from an EMBL/GenBank/DDBJ whole genome shotgun (WGS) entry which is preliminary data.</text>
</comment>
<keyword evidence="3" id="KW-1185">Reference proteome</keyword>
<protein>
    <submittedName>
        <fullName evidence="2">Uncharacterized protein</fullName>
    </submittedName>
</protein>
<proteinExistence type="predicted"/>
<evidence type="ECO:0000256" key="1">
    <source>
        <dbReference type="SAM" id="Coils"/>
    </source>
</evidence>
<dbReference type="Pfam" id="PF14022">
    <property type="entry name" value="DUF4238"/>
    <property type="match status" value="1"/>
</dbReference>
<dbReference type="OrthoDB" id="5340163at2759"/>
<dbReference type="AlphaFoldDB" id="A0A397T1Q2"/>
<reference evidence="2 3" key="1">
    <citation type="submission" date="2018-06" db="EMBL/GenBank/DDBJ databases">
        <title>Comparative genomics reveals the genomic features of Rhizophagus irregularis, R. cerebriforme, R. diaphanum and Gigaspora rosea, and their symbiotic lifestyle signature.</title>
        <authorList>
            <person name="Morin E."/>
            <person name="San Clemente H."/>
            <person name="Chen E.C.H."/>
            <person name="De La Providencia I."/>
            <person name="Hainaut M."/>
            <person name="Kuo A."/>
            <person name="Kohler A."/>
            <person name="Murat C."/>
            <person name="Tang N."/>
            <person name="Roy S."/>
            <person name="Loubradou J."/>
            <person name="Henrissat B."/>
            <person name="Grigoriev I.V."/>
            <person name="Corradi N."/>
            <person name="Roux C."/>
            <person name="Martin F.M."/>
        </authorList>
    </citation>
    <scope>NUCLEOTIDE SEQUENCE [LARGE SCALE GENOMIC DNA]</scope>
    <source>
        <strain evidence="2 3">DAOM 227022</strain>
    </source>
</reference>
<keyword evidence="1" id="KW-0175">Coiled coil</keyword>
<dbReference type="STRING" id="658196.A0A397T1Q2"/>
<gene>
    <name evidence="2" type="ORF">C1645_738901</name>
</gene>
<dbReference type="Proteomes" id="UP000265703">
    <property type="component" value="Unassembled WGS sequence"/>
</dbReference>
<organism evidence="2 3">
    <name type="scientific">Glomus cerebriforme</name>
    <dbReference type="NCBI Taxonomy" id="658196"/>
    <lineage>
        <taxon>Eukaryota</taxon>
        <taxon>Fungi</taxon>
        <taxon>Fungi incertae sedis</taxon>
        <taxon>Mucoromycota</taxon>
        <taxon>Glomeromycotina</taxon>
        <taxon>Glomeromycetes</taxon>
        <taxon>Glomerales</taxon>
        <taxon>Glomeraceae</taxon>
        <taxon>Glomus</taxon>
    </lineage>
</organism>
<evidence type="ECO:0000313" key="3">
    <source>
        <dbReference type="Proteomes" id="UP000265703"/>
    </source>
</evidence>
<feature type="coiled-coil region" evidence="1">
    <location>
        <begin position="3"/>
        <end position="30"/>
    </location>
</feature>